<evidence type="ECO:0000313" key="4">
    <source>
        <dbReference type="Proteomes" id="UP000076580"/>
    </source>
</evidence>
<feature type="compositionally biased region" description="Low complexity" evidence="2">
    <location>
        <begin position="79"/>
        <end position="90"/>
    </location>
</feature>
<feature type="compositionally biased region" description="Pro residues" evidence="2">
    <location>
        <begin position="56"/>
        <end position="66"/>
    </location>
</feature>
<evidence type="ECO:0000313" key="3">
    <source>
        <dbReference type="EMBL" id="KYK59217.1"/>
    </source>
</evidence>
<dbReference type="GO" id="GO:0005634">
    <property type="term" value="C:nucleus"/>
    <property type="evidence" value="ECO:0007669"/>
    <property type="project" value="TreeGrafter"/>
</dbReference>
<comment type="caution">
    <text evidence="3">The sequence shown here is derived from an EMBL/GenBank/DDBJ whole genome shotgun (WGS) entry which is preliminary data.</text>
</comment>
<protein>
    <recommendedName>
        <fullName evidence="5">MT-A70 family</fullName>
    </recommendedName>
</protein>
<dbReference type="GO" id="GO:0008168">
    <property type="term" value="F:methyltransferase activity"/>
    <property type="evidence" value="ECO:0007669"/>
    <property type="project" value="InterPro"/>
</dbReference>
<dbReference type="InterPro" id="IPR007757">
    <property type="entry name" value="MT-A70-like"/>
</dbReference>
<evidence type="ECO:0000256" key="2">
    <source>
        <dbReference type="SAM" id="MobiDB-lite"/>
    </source>
</evidence>
<dbReference type="GeneID" id="63712990"/>
<dbReference type="STRING" id="98403.A0A151GQ27"/>
<dbReference type="RefSeq" id="XP_040658569.1">
    <property type="nucleotide sequence ID" value="XM_040797686.1"/>
</dbReference>
<gene>
    <name evidence="3" type="ORF">DCS_00347</name>
</gene>
<dbReference type="GO" id="GO:0032259">
    <property type="term" value="P:methylation"/>
    <property type="evidence" value="ECO:0007669"/>
    <property type="project" value="InterPro"/>
</dbReference>
<dbReference type="PANTHER" id="PTHR12829">
    <property type="entry name" value="N6-ADENOSINE-METHYLTRANSFERASE"/>
    <property type="match status" value="1"/>
</dbReference>
<dbReference type="AlphaFoldDB" id="A0A151GQ27"/>
<sequence>MTGRDEASRLGSGDAGGGSILFETADKSVVLLDIPRTLEESQGRPGQVPERRIYSAPPPLEPFPTPEPRRQRRGGRSGAAGAAHAASHQTPAARIADLMTAAVVRDALQRLADQYVGPFHLARRPAPLDPLGEDSQDDLAPLIVPPGAHPLHGSIEELRPCLLADAPTFDLVVLDPPWPNRSARRRADGYRTAATLPAMRRLLTSIPLAGRLGPDGLVAVWITNKPGIPDLLTGPSGVFASWGLDLAAEWIWVKVTASGEPLYDVDSQWRKPWEKLLVAKRRGVRAPAPLRSMVIVAAPDVHSRKPNLRGLFRHVLGKDGVGLEVFARNLTAGWWSWGDDVFRFQHESHWQPPEEVDDSQR</sequence>
<dbReference type="Proteomes" id="UP000076580">
    <property type="component" value="Chromosome 01"/>
</dbReference>
<dbReference type="InParanoid" id="A0A151GQ27"/>
<reference evidence="3 4" key="1">
    <citation type="journal article" date="2016" name="Sci. Rep.">
        <title>Insights into Adaptations to a Near-Obligate Nematode Endoparasitic Lifestyle from the Finished Genome of Drechmeria coniospora.</title>
        <authorList>
            <person name="Zhang L."/>
            <person name="Zhou Z."/>
            <person name="Guo Q."/>
            <person name="Fokkens L."/>
            <person name="Miskei M."/>
            <person name="Pocsi I."/>
            <person name="Zhang W."/>
            <person name="Chen M."/>
            <person name="Wang L."/>
            <person name="Sun Y."/>
            <person name="Donzelli B.G."/>
            <person name="Gibson D.M."/>
            <person name="Nelson D.R."/>
            <person name="Luo J.G."/>
            <person name="Rep M."/>
            <person name="Liu H."/>
            <person name="Yang S."/>
            <person name="Wang J."/>
            <person name="Krasnoff S.B."/>
            <person name="Xu Y."/>
            <person name="Molnar I."/>
            <person name="Lin M."/>
        </authorList>
    </citation>
    <scope>NUCLEOTIDE SEQUENCE [LARGE SCALE GENOMIC DNA]</scope>
    <source>
        <strain evidence="3 4">ARSEF 6962</strain>
    </source>
</reference>
<evidence type="ECO:0000256" key="1">
    <source>
        <dbReference type="PROSITE-ProRule" id="PRU00489"/>
    </source>
</evidence>
<dbReference type="PROSITE" id="PS51143">
    <property type="entry name" value="MT_A70"/>
    <property type="match status" value="1"/>
</dbReference>
<dbReference type="EMBL" id="LAYC01000001">
    <property type="protein sequence ID" value="KYK59217.1"/>
    <property type="molecule type" value="Genomic_DNA"/>
</dbReference>
<evidence type="ECO:0008006" key="5">
    <source>
        <dbReference type="Google" id="ProtNLM"/>
    </source>
</evidence>
<accession>A0A151GQ27</accession>
<organism evidence="3 4">
    <name type="scientific">Drechmeria coniospora</name>
    <name type="common">Nematophagous fungus</name>
    <name type="synonym">Meria coniospora</name>
    <dbReference type="NCBI Taxonomy" id="98403"/>
    <lineage>
        <taxon>Eukaryota</taxon>
        <taxon>Fungi</taxon>
        <taxon>Dikarya</taxon>
        <taxon>Ascomycota</taxon>
        <taxon>Pezizomycotina</taxon>
        <taxon>Sordariomycetes</taxon>
        <taxon>Hypocreomycetidae</taxon>
        <taxon>Hypocreales</taxon>
        <taxon>Ophiocordycipitaceae</taxon>
        <taxon>Drechmeria</taxon>
    </lineage>
</organism>
<dbReference type="Pfam" id="PF05063">
    <property type="entry name" value="MT-A70"/>
    <property type="match status" value="1"/>
</dbReference>
<keyword evidence="4" id="KW-1185">Reference proteome</keyword>
<dbReference type="PROSITE" id="PS00092">
    <property type="entry name" value="N6_MTASE"/>
    <property type="match status" value="1"/>
</dbReference>
<comment type="similarity">
    <text evidence="1">Belongs to the MT-A70-like family.</text>
</comment>
<feature type="region of interest" description="Disordered" evidence="2">
    <location>
        <begin position="37"/>
        <end position="90"/>
    </location>
</feature>
<dbReference type="InterPro" id="IPR002052">
    <property type="entry name" value="DNA_methylase_N6_adenine_CS"/>
</dbReference>
<dbReference type="SUPFAM" id="SSF53335">
    <property type="entry name" value="S-adenosyl-L-methionine-dependent methyltransferases"/>
    <property type="match status" value="1"/>
</dbReference>
<dbReference type="GO" id="GO:0003676">
    <property type="term" value="F:nucleic acid binding"/>
    <property type="evidence" value="ECO:0007669"/>
    <property type="project" value="InterPro"/>
</dbReference>
<feature type="region of interest" description="Disordered" evidence="2">
    <location>
        <begin position="1"/>
        <end position="20"/>
    </location>
</feature>
<dbReference type="InterPro" id="IPR029063">
    <property type="entry name" value="SAM-dependent_MTases_sf"/>
</dbReference>
<dbReference type="PANTHER" id="PTHR12829:SF4">
    <property type="entry name" value="N(6)-ADENINE-SPECIFIC METHYLTRANSFERASE METTL4"/>
    <property type="match status" value="1"/>
</dbReference>
<proteinExistence type="inferred from homology"/>
<name>A0A151GQ27_DRECN</name>